<evidence type="ECO:0000313" key="6">
    <source>
        <dbReference type="EMBL" id="SDW42062.1"/>
    </source>
</evidence>
<evidence type="ECO:0000256" key="5">
    <source>
        <dbReference type="ARBA" id="ARBA00023002"/>
    </source>
</evidence>
<dbReference type="Gene3D" id="3.40.50.720">
    <property type="entry name" value="NAD(P)-binding Rossmann-like Domain"/>
    <property type="match status" value="1"/>
</dbReference>
<dbReference type="Gene3D" id="3.90.180.10">
    <property type="entry name" value="Medium-chain alcohol dehydrogenases, catalytic domain"/>
    <property type="match status" value="1"/>
</dbReference>
<dbReference type="STRING" id="356660.SAMN05444336_101964"/>
<dbReference type="PANTHER" id="PTHR43350:SF19">
    <property type="entry name" value="D-GULOSIDE 3-DEHYDROGENASE"/>
    <property type="match status" value="1"/>
</dbReference>
<reference evidence="6 7" key="1">
    <citation type="submission" date="2016-10" db="EMBL/GenBank/DDBJ databases">
        <authorList>
            <person name="de Groot N.N."/>
        </authorList>
    </citation>
    <scope>NUCLEOTIDE SEQUENCE [LARGE SCALE GENOMIC DNA]</scope>
    <source>
        <strain evidence="6 7">DSM 17890</strain>
    </source>
</reference>
<comment type="similarity">
    <text evidence="2">Belongs to the zinc-containing alcohol dehydrogenase family.</text>
</comment>
<dbReference type="RefSeq" id="WP_092679953.1">
    <property type="nucleotide sequence ID" value="NZ_FNMZ01000001.1"/>
</dbReference>
<accession>A0A1H2TDU8</accession>
<sequence>MTQPARALHYIAPGRAEIRETALGEGECLLRMTRSALSRGTERLVFEGRVPVSEHARMRAPFQTGDFPFPVKYGYCAVAEVIEGPPALQGRMVFALHPHQTRFRLPAAALTPLPEGLSPRLGALAANMETALNVIWDAAVAPGDRVAVIGAGLVGCLVAWLAGRIPGTQVTLSDPIPARAATAAALGVGFAPPEALSMAPEADFAPESYADFAPDFDVAIHASASEAGLTAALNLLGVEGRLVEASWFGDLAPAVPLGGAFHARRLTLVSSQVGRIPAARAARWDHARRMQAALRLLAEDPDLEATLIGPPEADAPFESLPARLPALLARDAPGIATLVAYD</sequence>
<evidence type="ECO:0000256" key="2">
    <source>
        <dbReference type="ARBA" id="ARBA00008072"/>
    </source>
</evidence>
<dbReference type="CDD" id="cd08255">
    <property type="entry name" value="2-desacetyl-2-hydroxyethyl_bacteriochlorophyllide_like"/>
    <property type="match status" value="1"/>
</dbReference>
<dbReference type="Proteomes" id="UP000199118">
    <property type="component" value="Unassembled WGS sequence"/>
</dbReference>
<dbReference type="PANTHER" id="PTHR43350">
    <property type="entry name" value="NAD-DEPENDENT ALCOHOL DEHYDROGENASE"/>
    <property type="match status" value="1"/>
</dbReference>
<keyword evidence="3" id="KW-0479">Metal-binding</keyword>
<comment type="cofactor">
    <cofactor evidence="1">
        <name>Zn(2+)</name>
        <dbReference type="ChEBI" id="CHEBI:29105"/>
    </cofactor>
</comment>
<keyword evidence="4" id="KW-0862">Zinc</keyword>
<dbReference type="SUPFAM" id="SSF50129">
    <property type="entry name" value="GroES-like"/>
    <property type="match status" value="1"/>
</dbReference>
<evidence type="ECO:0008006" key="8">
    <source>
        <dbReference type="Google" id="ProtNLM"/>
    </source>
</evidence>
<proteinExistence type="inferred from homology"/>
<dbReference type="EMBL" id="FNMZ01000001">
    <property type="protein sequence ID" value="SDW42062.1"/>
    <property type="molecule type" value="Genomic_DNA"/>
</dbReference>
<evidence type="ECO:0000256" key="3">
    <source>
        <dbReference type="ARBA" id="ARBA00022723"/>
    </source>
</evidence>
<gene>
    <name evidence="6" type="ORF">SAMN05444336_101964</name>
</gene>
<dbReference type="GO" id="GO:0046872">
    <property type="term" value="F:metal ion binding"/>
    <property type="evidence" value="ECO:0007669"/>
    <property type="project" value="UniProtKB-KW"/>
</dbReference>
<keyword evidence="7" id="KW-1185">Reference proteome</keyword>
<dbReference type="OrthoDB" id="9781588at2"/>
<dbReference type="InterPro" id="IPR036291">
    <property type="entry name" value="NAD(P)-bd_dom_sf"/>
</dbReference>
<evidence type="ECO:0000313" key="7">
    <source>
        <dbReference type="Proteomes" id="UP000199118"/>
    </source>
</evidence>
<dbReference type="GO" id="GO:0016491">
    <property type="term" value="F:oxidoreductase activity"/>
    <property type="evidence" value="ECO:0007669"/>
    <property type="project" value="UniProtKB-KW"/>
</dbReference>
<evidence type="ECO:0000256" key="4">
    <source>
        <dbReference type="ARBA" id="ARBA00022833"/>
    </source>
</evidence>
<keyword evidence="5" id="KW-0560">Oxidoreductase</keyword>
<dbReference type="AlphaFoldDB" id="A0A1H2TDU8"/>
<dbReference type="InterPro" id="IPR011032">
    <property type="entry name" value="GroES-like_sf"/>
</dbReference>
<organism evidence="6 7">
    <name type="scientific">Albimonas donghaensis</name>
    <dbReference type="NCBI Taxonomy" id="356660"/>
    <lineage>
        <taxon>Bacteria</taxon>
        <taxon>Pseudomonadati</taxon>
        <taxon>Pseudomonadota</taxon>
        <taxon>Alphaproteobacteria</taxon>
        <taxon>Rhodobacterales</taxon>
        <taxon>Paracoccaceae</taxon>
        <taxon>Albimonas</taxon>
    </lineage>
</organism>
<protein>
    <recommendedName>
        <fullName evidence="8">Threonine dehydrogenase</fullName>
    </recommendedName>
</protein>
<dbReference type="SUPFAM" id="SSF51735">
    <property type="entry name" value="NAD(P)-binding Rossmann-fold domains"/>
    <property type="match status" value="1"/>
</dbReference>
<evidence type="ECO:0000256" key="1">
    <source>
        <dbReference type="ARBA" id="ARBA00001947"/>
    </source>
</evidence>
<name>A0A1H2TDU8_9RHOB</name>